<keyword evidence="6" id="KW-1185">Reference proteome</keyword>
<reference evidence="6" key="2">
    <citation type="submission" date="2018-04" db="EMBL/GenBank/DDBJ databases">
        <title>Complete genome sequence of Sulfodiicoccus acidiphilus strain HS-1.</title>
        <authorList>
            <person name="Sakai H.D."/>
            <person name="Kurosawa N."/>
        </authorList>
    </citation>
    <scope>NUCLEOTIDE SEQUENCE [LARGE SCALE GENOMIC DNA]</scope>
    <source>
        <strain evidence="6">HS-1</strain>
    </source>
</reference>
<organism evidence="4 6">
    <name type="scientific">Sulfodiicoccus acidiphilus</name>
    <dbReference type="NCBI Taxonomy" id="1670455"/>
    <lineage>
        <taxon>Archaea</taxon>
        <taxon>Thermoproteota</taxon>
        <taxon>Thermoprotei</taxon>
        <taxon>Sulfolobales</taxon>
        <taxon>Sulfolobaceae</taxon>
        <taxon>Sulfodiicoccus</taxon>
    </lineage>
</organism>
<dbReference type="GO" id="GO:0016747">
    <property type="term" value="F:acyltransferase activity, transferring groups other than amino-acyl groups"/>
    <property type="evidence" value="ECO:0007669"/>
    <property type="project" value="InterPro"/>
</dbReference>
<dbReference type="Proteomes" id="UP000276741">
    <property type="component" value="Chromosome"/>
</dbReference>
<dbReference type="EMBL" id="BMQS01000002">
    <property type="protein sequence ID" value="GGT88114.1"/>
    <property type="molecule type" value="Genomic_DNA"/>
</dbReference>
<evidence type="ECO:0000313" key="6">
    <source>
        <dbReference type="Proteomes" id="UP000276741"/>
    </source>
</evidence>
<accession>A0A348B403</accession>
<evidence type="ECO:0000313" key="4">
    <source>
        <dbReference type="EMBL" id="BBD72905.1"/>
    </source>
</evidence>
<dbReference type="PANTHER" id="PTHR42870">
    <property type="entry name" value="ACETYL-COA C-ACETYLTRANSFERASE"/>
    <property type="match status" value="1"/>
</dbReference>
<dbReference type="PIRSF" id="PIRSF000429">
    <property type="entry name" value="Ac-CoA_Ac_transf"/>
    <property type="match status" value="1"/>
</dbReference>
<keyword evidence="4" id="KW-0808">Transferase</keyword>
<evidence type="ECO:0000256" key="1">
    <source>
        <dbReference type="ARBA" id="ARBA00023229"/>
    </source>
</evidence>
<proteinExistence type="predicted"/>
<reference evidence="5" key="4">
    <citation type="submission" date="2020-09" db="EMBL/GenBank/DDBJ databases">
        <authorList>
            <person name="Sun Q."/>
            <person name="Ohkuma M."/>
        </authorList>
    </citation>
    <scope>NUCLEOTIDE SEQUENCE</scope>
    <source>
        <strain evidence="5">JCM 31740</strain>
    </source>
</reference>
<protein>
    <submittedName>
        <fullName evidence="4">Acetyl-CoA acetyltransferase</fullName>
    </submittedName>
</protein>
<dbReference type="InterPro" id="IPR002155">
    <property type="entry name" value="Thiolase"/>
</dbReference>
<dbReference type="PANTHER" id="PTHR42870:SF6">
    <property type="entry name" value="ACETYL-COA C-ACYLTRANSFERASE"/>
    <property type="match status" value="1"/>
</dbReference>
<evidence type="ECO:0000313" key="5">
    <source>
        <dbReference type="EMBL" id="GGT88114.1"/>
    </source>
</evidence>
<reference evidence="5" key="1">
    <citation type="journal article" date="2014" name="Int. J. Syst. Evol. Microbiol.">
        <title>Complete genome sequence of Corynebacterium casei LMG S-19264T (=DSM 44701T), isolated from a smear-ripened cheese.</title>
        <authorList>
            <consortium name="US DOE Joint Genome Institute (JGI-PGF)"/>
            <person name="Walter F."/>
            <person name="Albersmeier A."/>
            <person name="Kalinowski J."/>
            <person name="Ruckert C."/>
        </authorList>
    </citation>
    <scope>NUCLEOTIDE SEQUENCE</scope>
    <source>
        <strain evidence="5">JCM 31740</strain>
    </source>
</reference>
<sequence>MERKVAVVGYGLTKFGRRTDASLEELAWEAGHEAIGSAGLERRDVRGLVVSNVGMWSSEELPAVVSGEALGVSNVPTLRVEAACASGSSAIHTAYSMIASGRADVVLALGVEKMHEVDTETAVELIGRAGNYKWEYEFFGLTFPGYYALHQTAYMKKYDAREEDFALVSVKNHGYAQYNPYAQFRNPVTVEEVMRSKYVAWPVKLLDSSPITDGAAAVVLASANVAKRLTDTPVWVTGLGAANGTSNLSRRKSFTSLEASVEAARQAYSSAGIDHSSPWRQLDVATVHDCFTVAEVMAYEDLNFAARGEGIKLLRDGQTQVGGRIPVNLDGGLKAKGHPIGATGVAMAVEATKQLLRKAEKGRQADIRNGRALTHNVGGTGHYAYVTIYEV</sequence>
<evidence type="ECO:0000259" key="3">
    <source>
        <dbReference type="Pfam" id="PF22691"/>
    </source>
</evidence>
<dbReference type="InterPro" id="IPR055140">
    <property type="entry name" value="Thiolase_C_2"/>
</dbReference>
<dbReference type="Pfam" id="PF22691">
    <property type="entry name" value="Thiolase_C_1"/>
    <property type="match status" value="1"/>
</dbReference>
<gene>
    <name evidence="5" type="ORF">GCM10007116_02580</name>
    <name evidence="4" type="ORF">HS1genome_1294</name>
</gene>
<dbReference type="NCBIfam" id="NF009228">
    <property type="entry name" value="PRK12578.1"/>
    <property type="match status" value="1"/>
</dbReference>
<dbReference type="InterPro" id="IPR020616">
    <property type="entry name" value="Thiolase_N"/>
</dbReference>
<dbReference type="Proteomes" id="UP000616143">
    <property type="component" value="Unassembled WGS sequence"/>
</dbReference>
<dbReference type="RefSeq" id="WP_126450107.1">
    <property type="nucleotide sequence ID" value="NZ_AP018553.1"/>
</dbReference>
<dbReference type="OrthoDB" id="167534at2157"/>
<feature type="domain" description="Thiolase C-terminal" evidence="3">
    <location>
        <begin position="240"/>
        <end position="390"/>
    </location>
</feature>
<name>A0A348B403_9CREN</name>
<dbReference type="NCBIfam" id="NF004720">
    <property type="entry name" value="PRK06064.1"/>
    <property type="match status" value="1"/>
</dbReference>
<keyword evidence="1" id="KW-0414">Isoprene biosynthesis</keyword>
<evidence type="ECO:0000259" key="2">
    <source>
        <dbReference type="Pfam" id="PF00108"/>
    </source>
</evidence>
<feature type="domain" description="Thiolase N-terminal" evidence="2">
    <location>
        <begin position="5"/>
        <end position="223"/>
    </location>
</feature>
<dbReference type="AlphaFoldDB" id="A0A348B403"/>
<dbReference type="CDD" id="cd00829">
    <property type="entry name" value="SCP-x_thiolase"/>
    <property type="match status" value="1"/>
</dbReference>
<dbReference type="EMBL" id="AP018553">
    <property type="protein sequence ID" value="BBD72905.1"/>
    <property type="molecule type" value="Genomic_DNA"/>
</dbReference>
<dbReference type="InterPro" id="IPR016039">
    <property type="entry name" value="Thiolase-like"/>
</dbReference>
<dbReference type="GO" id="GO:0008299">
    <property type="term" value="P:isoprenoid biosynthetic process"/>
    <property type="evidence" value="ECO:0007669"/>
    <property type="project" value="UniProtKB-KW"/>
</dbReference>
<dbReference type="SUPFAM" id="SSF53901">
    <property type="entry name" value="Thiolase-like"/>
    <property type="match status" value="2"/>
</dbReference>
<dbReference type="KEGG" id="sacd:HS1genome_1294"/>
<dbReference type="GeneID" id="38666810"/>
<dbReference type="Pfam" id="PF00108">
    <property type="entry name" value="Thiolase_N"/>
    <property type="match status" value="1"/>
</dbReference>
<dbReference type="Gene3D" id="3.40.47.10">
    <property type="match status" value="1"/>
</dbReference>
<reference evidence="4" key="3">
    <citation type="journal article" date="2019" name="BMC Res. Notes">
        <title>Complete genome sequence of the Sulfodiicoccus acidiphilus strain HS-1T, the first crenarchaeon that lacks polB3, isolated from an acidic hot spring in Ohwaku-dani, Hakone, Japan.</title>
        <authorList>
            <person name="Sakai H.D."/>
            <person name="Kurosawa N."/>
        </authorList>
    </citation>
    <scope>NUCLEOTIDE SEQUENCE</scope>
    <source>
        <strain evidence="4">HS-1</strain>
    </source>
</reference>